<evidence type="ECO:0000256" key="1">
    <source>
        <dbReference type="SAM" id="MobiDB-lite"/>
    </source>
</evidence>
<feature type="compositionally biased region" description="Low complexity" evidence="1">
    <location>
        <begin position="263"/>
        <end position="288"/>
    </location>
</feature>
<feature type="region of interest" description="Disordered" evidence="1">
    <location>
        <begin position="263"/>
        <end position="295"/>
    </location>
</feature>
<gene>
    <name evidence="2" type="ORF">H696_05993</name>
</gene>
<evidence type="ECO:0000313" key="2">
    <source>
        <dbReference type="EMBL" id="KCV67594.1"/>
    </source>
</evidence>
<proteinExistence type="predicted"/>
<keyword evidence="3" id="KW-1185">Reference proteome</keyword>
<feature type="region of interest" description="Disordered" evidence="1">
    <location>
        <begin position="497"/>
        <end position="525"/>
    </location>
</feature>
<organism evidence="2">
    <name type="scientific">Fonticula alba</name>
    <name type="common">Slime mold</name>
    <dbReference type="NCBI Taxonomy" id="691883"/>
    <lineage>
        <taxon>Eukaryota</taxon>
        <taxon>Rotosphaerida</taxon>
        <taxon>Fonticulaceae</taxon>
        <taxon>Fonticula</taxon>
    </lineage>
</organism>
<evidence type="ECO:0000313" key="3">
    <source>
        <dbReference type="Proteomes" id="UP000030693"/>
    </source>
</evidence>
<dbReference type="RefSeq" id="XP_009498035.1">
    <property type="nucleotide sequence ID" value="XM_009499760.1"/>
</dbReference>
<sequence>MCPPCPPVLGAWRAILAPGAADGRPEAIRRGRRWYFLKESDLCEALADPWALDAEEEVAVVMRLPPSPAGRYRLAPTWMQPKAPGQLALTLGQGHLSMVTVCLAGRRVLGCVLGPSAGQAARCICPEARAAWLLPDWNLLEAGLQHSTGGPPAQRSARVLGVFGLNGCARRVAIITEQEVAIFHCWSPVARTPLAELRVLRAIQAHDQAVHLELRGQQRLVLDMGLLDLRLRVDTRPDHGREGRLSLHLKLPEDMELRCSTPRVAGSRGAPAAGAWRPAPGRRGPPRCGSRRDLWPDSQRLVPKPISSLSFLQIAKSMDTRRWIFGRRASRLARARRVAAMTWALRGGARTRRRDCLRAMARRAACKREAIRRTAALRAAVFRRRLQPFRVPRTVDIRFSCADGRHFLGFGVTVRGARPVDGTLLLAADDVVGALLGLPVTGAPRSLPGVVLRRPVSSLHGQLGCRNGVLPWESEELLAHGQHMALRMWAQRLPDGEGGRVSPADELAGWSDAGDRPPPEAEAAV</sequence>
<dbReference type="GeneID" id="20530718"/>
<dbReference type="EMBL" id="KB932216">
    <property type="protein sequence ID" value="KCV67594.1"/>
    <property type="molecule type" value="Genomic_DNA"/>
</dbReference>
<accession>A0A058Z011</accession>
<dbReference type="AlphaFoldDB" id="A0A058Z011"/>
<name>A0A058Z011_FONAL</name>
<reference evidence="2" key="1">
    <citation type="submission" date="2013-04" db="EMBL/GenBank/DDBJ databases">
        <title>The Genome Sequence of Fonticula alba ATCC 38817.</title>
        <authorList>
            <consortium name="The Broad Institute Genomics Platform"/>
            <person name="Russ C."/>
            <person name="Cuomo C."/>
            <person name="Burger G."/>
            <person name="Gray M.W."/>
            <person name="Holland P.W.H."/>
            <person name="King N."/>
            <person name="Lang F.B.F."/>
            <person name="Roger A.J."/>
            <person name="Ruiz-Trillo I."/>
            <person name="Brown M."/>
            <person name="Walker B."/>
            <person name="Young S."/>
            <person name="Zeng Q."/>
            <person name="Gargeya S."/>
            <person name="Fitzgerald M."/>
            <person name="Haas B."/>
            <person name="Abouelleil A."/>
            <person name="Allen A.W."/>
            <person name="Alvarado L."/>
            <person name="Arachchi H.M."/>
            <person name="Berlin A.M."/>
            <person name="Chapman S.B."/>
            <person name="Gainer-Dewar J."/>
            <person name="Goldberg J."/>
            <person name="Griggs A."/>
            <person name="Gujja S."/>
            <person name="Hansen M."/>
            <person name="Howarth C."/>
            <person name="Imamovic A."/>
            <person name="Ireland A."/>
            <person name="Larimer J."/>
            <person name="McCowan C."/>
            <person name="Murphy C."/>
            <person name="Pearson M."/>
            <person name="Poon T.W."/>
            <person name="Priest M."/>
            <person name="Roberts A."/>
            <person name="Saif S."/>
            <person name="Shea T."/>
            <person name="Sisk P."/>
            <person name="Sykes S."/>
            <person name="Wortman J."/>
            <person name="Nusbaum C."/>
            <person name="Birren B."/>
        </authorList>
    </citation>
    <scope>NUCLEOTIDE SEQUENCE [LARGE SCALE GENOMIC DNA]</scope>
    <source>
        <strain evidence="2">ATCC 38817</strain>
    </source>
</reference>
<dbReference type="Proteomes" id="UP000030693">
    <property type="component" value="Unassembled WGS sequence"/>
</dbReference>
<protein>
    <submittedName>
        <fullName evidence="2">Uncharacterized protein</fullName>
    </submittedName>
</protein>